<sequence length="177" mass="20211">MAARWSSENIVVEHRELQATTMALDCTGQYVVLAGRKCVAIINLYDDGLSVEKKVFRHSKWEVSSAEWSPHHPDMFILACNQRAELLTWKDGELVSQHFLRHHTRTISDINWAVFDPNVLATASIDTFIYLWDIRDPRKPIASFSTVAGASQVKWNKVTPNLLATAHEGDIRLWDPR</sequence>
<evidence type="ECO:0000256" key="1">
    <source>
        <dbReference type="ARBA" id="ARBA00022574"/>
    </source>
</evidence>
<evidence type="ECO:0000256" key="3">
    <source>
        <dbReference type="PROSITE-ProRule" id="PRU00221"/>
    </source>
</evidence>
<accession>A0ABM1SJG3</accession>
<name>A0ABM1SJG3_LIMPO</name>
<keyword evidence="4" id="KW-1185">Reference proteome</keyword>
<gene>
    <name evidence="5" type="primary">LOC106461204</name>
</gene>
<feature type="repeat" description="WD" evidence="3">
    <location>
        <begin position="100"/>
        <end position="142"/>
    </location>
</feature>
<reference evidence="5" key="1">
    <citation type="submission" date="2025-08" db="UniProtKB">
        <authorList>
            <consortium name="RefSeq"/>
        </authorList>
    </citation>
    <scope>IDENTIFICATION</scope>
    <source>
        <tissue evidence="5">Muscle</tissue>
    </source>
</reference>
<dbReference type="InterPro" id="IPR049567">
    <property type="entry name" value="WDR59-like"/>
</dbReference>
<dbReference type="GeneID" id="106461204"/>
<dbReference type="Proteomes" id="UP000694941">
    <property type="component" value="Unplaced"/>
</dbReference>
<dbReference type="PROSITE" id="PS00678">
    <property type="entry name" value="WD_REPEATS_1"/>
    <property type="match status" value="1"/>
</dbReference>
<organism evidence="4 5">
    <name type="scientific">Limulus polyphemus</name>
    <name type="common">Atlantic horseshoe crab</name>
    <dbReference type="NCBI Taxonomy" id="6850"/>
    <lineage>
        <taxon>Eukaryota</taxon>
        <taxon>Metazoa</taxon>
        <taxon>Ecdysozoa</taxon>
        <taxon>Arthropoda</taxon>
        <taxon>Chelicerata</taxon>
        <taxon>Merostomata</taxon>
        <taxon>Xiphosura</taxon>
        <taxon>Limulidae</taxon>
        <taxon>Limulus</taxon>
    </lineage>
</organism>
<dbReference type="RefSeq" id="XP_022243769.1">
    <property type="nucleotide sequence ID" value="XM_022388061.1"/>
</dbReference>
<dbReference type="InterPro" id="IPR019775">
    <property type="entry name" value="WD40_repeat_CS"/>
</dbReference>
<dbReference type="Gene3D" id="2.130.10.10">
    <property type="entry name" value="YVTN repeat-like/Quinoprotein amine dehydrogenase"/>
    <property type="match status" value="1"/>
</dbReference>
<keyword evidence="2" id="KW-0677">Repeat</keyword>
<dbReference type="SUPFAM" id="SSF50978">
    <property type="entry name" value="WD40 repeat-like"/>
    <property type="match status" value="1"/>
</dbReference>
<evidence type="ECO:0000313" key="4">
    <source>
        <dbReference type="Proteomes" id="UP000694941"/>
    </source>
</evidence>
<dbReference type="InterPro" id="IPR001680">
    <property type="entry name" value="WD40_rpt"/>
</dbReference>
<feature type="non-terminal residue" evidence="5">
    <location>
        <position position="177"/>
    </location>
</feature>
<dbReference type="InterPro" id="IPR036322">
    <property type="entry name" value="WD40_repeat_dom_sf"/>
</dbReference>
<dbReference type="PANTHER" id="PTHR46170">
    <property type="entry name" value="GATOR COMPLEX PROTEIN WDR59"/>
    <property type="match status" value="1"/>
</dbReference>
<dbReference type="SMART" id="SM00320">
    <property type="entry name" value="WD40"/>
    <property type="match status" value="3"/>
</dbReference>
<evidence type="ECO:0000256" key="2">
    <source>
        <dbReference type="ARBA" id="ARBA00022737"/>
    </source>
</evidence>
<dbReference type="Pfam" id="PF00400">
    <property type="entry name" value="WD40"/>
    <property type="match status" value="1"/>
</dbReference>
<evidence type="ECO:0000313" key="5">
    <source>
        <dbReference type="RefSeq" id="XP_022243769.1"/>
    </source>
</evidence>
<dbReference type="PANTHER" id="PTHR46170:SF1">
    <property type="entry name" value="GATOR COMPLEX PROTEIN WDR59"/>
    <property type="match status" value="1"/>
</dbReference>
<proteinExistence type="predicted"/>
<dbReference type="PROSITE" id="PS50082">
    <property type="entry name" value="WD_REPEATS_2"/>
    <property type="match status" value="1"/>
</dbReference>
<keyword evidence="1 3" id="KW-0853">WD repeat</keyword>
<dbReference type="InterPro" id="IPR015943">
    <property type="entry name" value="WD40/YVTN_repeat-like_dom_sf"/>
</dbReference>
<protein>
    <submittedName>
        <fullName evidence="5">GATOR complex protein WDR59-like</fullName>
    </submittedName>
</protein>